<feature type="transmembrane region" description="Helical" evidence="2">
    <location>
        <begin position="175"/>
        <end position="196"/>
    </location>
</feature>
<keyword evidence="2" id="KW-0812">Transmembrane</keyword>
<gene>
    <name evidence="3" type="primary">ycf1</name>
</gene>
<evidence type="ECO:0000256" key="1">
    <source>
        <dbReference type="SAM" id="MobiDB-lite"/>
    </source>
</evidence>
<feature type="region of interest" description="Disordered" evidence="1">
    <location>
        <begin position="1426"/>
        <end position="1448"/>
    </location>
</feature>
<keyword evidence="3" id="KW-0934">Plastid</keyword>
<dbReference type="EMBL" id="KX828176">
    <property type="protein sequence ID" value="APD80607.1"/>
    <property type="molecule type" value="Genomic_DNA"/>
</dbReference>
<feature type="transmembrane region" description="Helical" evidence="2">
    <location>
        <begin position="216"/>
        <end position="235"/>
    </location>
</feature>
<feature type="transmembrane region" description="Helical" evidence="2">
    <location>
        <begin position="116"/>
        <end position="136"/>
    </location>
</feature>
<feature type="transmembrane region" description="Helical" evidence="2">
    <location>
        <begin position="255"/>
        <end position="284"/>
    </location>
</feature>
<evidence type="ECO:0000313" key="3">
    <source>
        <dbReference type="EMBL" id="APD80607.1"/>
    </source>
</evidence>
<dbReference type="GeneID" id="30522910"/>
<keyword evidence="2" id="KW-0472">Membrane</keyword>
<name>A0A1L2M565_9CHLO</name>
<feature type="transmembrane region" description="Helical" evidence="2">
    <location>
        <begin position="148"/>
        <end position="169"/>
    </location>
</feature>
<feature type="region of interest" description="Disordered" evidence="1">
    <location>
        <begin position="486"/>
        <end position="505"/>
    </location>
</feature>
<keyword evidence="2" id="KW-1133">Transmembrane helix</keyword>
<reference evidence="3" key="1">
    <citation type="submission" date="2016-09" db="EMBL/GenBank/DDBJ databases">
        <title>The plastid genome of Polytoma uvella is the largest known among non-photosynthetic algae and plants and reveals contrasting evolutionary paths to nonphotosynthetic life styles.</title>
        <authorList>
            <person name="Figueroa-Martinez F.J."/>
            <person name="Nedelcu A."/>
            <person name="Smith D.R."/>
            <person name="Reyes-Prieto A."/>
        </authorList>
    </citation>
    <scope>NUCLEOTIDE SEQUENCE</scope>
    <source>
        <strain evidence="3">SAG 11-49</strain>
    </source>
</reference>
<dbReference type="RefSeq" id="YP_009329562.1">
    <property type="nucleotide sequence ID" value="NC_032109.1"/>
</dbReference>
<organism evidence="3">
    <name type="scientific">Chlamydomonas leiostraca</name>
    <dbReference type="NCBI Taxonomy" id="1034604"/>
    <lineage>
        <taxon>Eukaryota</taxon>
        <taxon>Viridiplantae</taxon>
        <taxon>Chlorophyta</taxon>
        <taxon>core chlorophytes</taxon>
        <taxon>Chlorophyceae</taxon>
        <taxon>CS clade</taxon>
        <taxon>Chlamydomonadales</taxon>
        <taxon>Chlamydomonadaceae</taxon>
        <taxon>Chlamydomonas</taxon>
    </lineage>
</organism>
<accession>A0A1L2M565</accession>
<evidence type="ECO:0000256" key="2">
    <source>
        <dbReference type="SAM" id="Phobius"/>
    </source>
</evidence>
<proteinExistence type="predicted"/>
<protein>
    <submittedName>
        <fullName evidence="3">Hypothetical chloroplast protein RF1</fullName>
    </submittedName>
</protein>
<geneLocation type="plastid" evidence="3"/>
<feature type="compositionally biased region" description="Basic residues" evidence="1">
    <location>
        <begin position="1426"/>
        <end position="1446"/>
    </location>
</feature>
<feature type="transmembrane region" description="Helical" evidence="2">
    <location>
        <begin position="305"/>
        <end position="329"/>
    </location>
</feature>
<sequence>MIPVLSLVTSVKDYLEVVHKLIEYDVGSNMNINYSELGGIITYFVISLKNGLLDFLSFSWLKNVWSLPVIIPDISSAMISEVSVLDGYFHNAFNFLDTPVSYGREGNSVVAGLEKFTIGVLNSIFLCLPTSTAHIITLRRFVMQGLEAGYIAGLGTIAGNLLWLASIILGWRFFVIPWLSLDIFRYILGFVLLVKYMWDSYNERRSVLEDVSKQKIFLLNFLLALTEQTSIYPFISNLSFSPEASLLESFPAASYSQFLWIHVAYLVGIAVGCFSLLQFTCWFWENPAFKIYMWMISSFKVSTSAYYKVLNFTFLYLTMISAIASIPYYGLDYTITNPLGYVNDDRIIQDKLVLETSFLGSKASDRNTRRNPGRHGRRERWKRRIRKYRTFDASLYDQGIYDLFTIEDLNYGFDRFWLRRKLRNHHVKFRFFPGPWMRSFKKQLAKPRLESYTGPRVEFFRILFEQVYHPSFHAYEAKTATGATGALRGLSQGNKNASDGQRAGAQKAQSRLSLLNAGIRKDFSIYAFSEGITSANASGPLGQAQRTNRVVRKNVIYEGSTLRKFVRKLDNRLKTAQIGLTLNSTNAAAPQERTNIYSKRWKQVFSKLSKREKLVTPKGRLDGLGTTAVVARRATPLQKQVSNEQILRYKNILAASKTSGAFGAVGQSQGIGEADFGVTLLHPLKFYLQQEAAFNRKLRYYTPSVYRKFSVENNAPYFRVMMRRFFYNYKPTNRWERTMKVASLRKARRKTTRIPRKLQLASGTDAVSQTLRYSTATANVQTPAGAQGRLGQEGVVAAPSGLPVLAEAYTGSDLNRLKKPTYGYSVVSKRASRYRYQIYKDVLQHWYYSPFNRLLLKMDVDSFIRRQPNSHFLTAKEENLLHLRRYLLSEHYNTLRWYTNMEHYRSMKTRLGGGTKSFSSRVYNQQFAGTFKKIRHLFAITPSQGNVVLKYDQPLYNEYPNTQQKPLVNTLVIHEELLGDTNSTQVVNSVKFPSEISQDLLAQSQQVVREYLLNARSVRESYIKTLLNENNYTTLTQFIYKGQKTRGDEPTTNERLFNTQEKQYLLTAKEQKEIEKRFGTKDALRKFIDDNNLMEDLYVTYLKKWKRRVNDQEALKSYLTRRIDKREKRKQKKEKHLLNKLKQLESSALRADGPGAAKQADPQSEFVTTGFQKSIYEGMLTLNNVDTKTVVAKRTTFAQPSNYKRFKLLDQTKKQQTLNELRLTTTQLTTILEKYKTMTNFAGVIPAKRTTFRNKVKTSISGSLTPIYNKITRTVSLLPSSIGALRATKLTNLLKPIKRKTLKNWRNKERVVGKQKRLRKEFKLLMKQSPASSPDRADSQRALIDRLNFNSFGTNIESRQKRDALVTTSSLGAPGPEDGTPKQRSFNSVAQRWDNNGTSLTGSQLDRTSSGWSSLFDAIVPKFKRKRAAQRHSRSRRNRGVFKKRSLNSSMKKDLKTLDDVLPYETKVALYNKINKTSRFTTQVSPSSAEDRNLVFDVKDLKQRKAKQRKQRYWKQKRSKFAQKRNKYRKRRRFSLGKIRQRSKQTYKIQNKVEIQNWWWKQFLPSIQASTDALWQIEKDKLIQQKLAELSPTEILERDRLITNGQNSLSEGRVLQIGNKDFKPLALPEAIRLTNNLNADKTKDFNLRSAAGGSPSGYGEAASIDSTNDNLSVSFPAENLLTVNQLYENLFLNKENAAVSGFKKFLVPNTSLPFYAGWDESLRKFVVTNRMLSRQDAGYQMKQFDSSTSIPNLKPLFSSPDATADEVVFTQAPLQGMNAATTLYWQIPFTTYDPDQFFALGMDGFSPIGWRKFLFRHSILKSWLSAKSNTVSEAIDFVDSGDNTDATSLVKFPKEISLSAPSGLNRVGSSANAVDGIVVPFNASAATPSLVAAVLAQSGAFTTTNSLFKKSDSGSTSLKVENKNLSRRLKKRYRRVKKHPRAPAWYPSGPLLNQVLPVHYIYVFYKRSRLPRDRYLKRRLLNTKTIQNSDVRDALFKASTSQWRSTTDFTLRKRLKPKRKYHLKRNFYSSNVVIPRRFKFIGSSAESLRWRPLSSTKINKSIAELVKEQKLMRTKQRNLSAKQQNPTLRVKQLKRRVQRQILRSVWRYRPRAGGFVWPGDYLKLELVKAPKLKLQTAGTGDVVSRTSDAGATTSKRKAKKKKKRALAEWQIQPKKYLYQKHNIKVLKKKLEKVSRSDSDKIRQKVKELNYIE</sequence>